<organism evidence="7 8">
    <name type="scientific">Kribbella deserti</name>
    <dbReference type="NCBI Taxonomy" id="1926257"/>
    <lineage>
        <taxon>Bacteria</taxon>
        <taxon>Bacillati</taxon>
        <taxon>Actinomycetota</taxon>
        <taxon>Actinomycetes</taxon>
        <taxon>Propionibacteriales</taxon>
        <taxon>Kribbellaceae</taxon>
        <taxon>Kribbella</taxon>
    </lineage>
</organism>
<sequence>MTKFASPTTTARSTRSTAKRGLLALLAVSTASAVVALTGVQSAAAHGPDVPAPVSPSVTGEHAEPKMVSTGPGTASAASSYNIVRYNKLYQTGRLGASKCKMPAYPLTTAGNVKAYHLSFLYCLNNVWVGKIRAAGKTFTKPTLVVHEKGVNSACGFIPANNAYYCSGSRGIYIPWKRYLNMWKNNGAGYARAYAMQIIAHEYGHHVQAMTGILQASHYRQVYVHKTSAKKLEENRRMELQASCFSAAYLGADRAYFPMTGSIYTNWRWMVANMGDDAVAGGPRDHGSKSSHNWWSLRGYNNMTSASCNTWTGASSIVD</sequence>
<feature type="chain" id="PRO_5047459688" evidence="6">
    <location>
        <begin position="34"/>
        <end position="319"/>
    </location>
</feature>
<feature type="signal peptide" evidence="6">
    <location>
        <begin position="1"/>
        <end position="33"/>
    </location>
</feature>
<reference evidence="7 8" key="1">
    <citation type="submission" date="2024-09" db="EMBL/GenBank/DDBJ databases">
        <authorList>
            <person name="Sun Q."/>
            <person name="Mori K."/>
        </authorList>
    </citation>
    <scope>NUCLEOTIDE SEQUENCE [LARGE SCALE GENOMIC DNA]</scope>
    <source>
        <strain evidence="7 8">CGMCC 1.15906</strain>
    </source>
</reference>
<keyword evidence="6" id="KW-0732">Signal</keyword>
<dbReference type="Pfam" id="PF04228">
    <property type="entry name" value="Zn_peptidase"/>
    <property type="match status" value="1"/>
</dbReference>
<keyword evidence="2" id="KW-0812">Transmembrane</keyword>
<dbReference type="PANTHER" id="PTHR30168:SF0">
    <property type="entry name" value="INNER MEMBRANE PROTEIN"/>
    <property type="match status" value="1"/>
</dbReference>
<evidence type="ECO:0000256" key="6">
    <source>
        <dbReference type="SAM" id="SignalP"/>
    </source>
</evidence>
<proteinExistence type="predicted"/>
<evidence type="ECO:0000256" key="5">
    <source>
        <dbReference type="SAM" id="MobiDB-lite"/>
    </source>
</evidence>
<comment type="caution">
    <text evidence="7">The sequence shown here is derived from an EMBL/GenBank/DDBJ whole genome shotgun (WGS) entry which is preliminary data.</text>
</comment>
<accession>A0ABV6QH58</accession>
<dbReference type="RefSeq" id="WP_380044244.1">
    <property type="nucleotide sequence ID" value="NZ_JBHLTC010000006.1"/>
</dbReference>
<evidence type="ECO:0000256" key="2">
    <source>
        <dbReference type="ARBA" id="ARBA00022692"/>
    </source>
</evidence>
<evidence type="ECO:0000256" key="4">
    <source>
        <dbReference type="ARBA" id="ARBA00023136"/>
    </source>
</evidence>
<evidence type="ECO:0000313" key="7">
    <source>
        <dbReference type="EMBL" id="MFC0623538.1"/>
    </source>
</evidence>
<comment type="subcellular location">
    <subcellularLocation>
        <location evidence="1">Membrane</location>
        <topology evidence="1">Single-pass membrane protein</topology>
    </subcellularLocation>
</comment>
<dbReference type="PANTHER" id="PTHR30168">
    <property type="entry name" value="PUTATIVE MEMBRANE PROTEIN YPFJ"/>
    <property type="match status" value="1"/>
</dbReference>
<keyword evidence="4" id="KW-0472">Membrane</keyword>
<gene>
    <name evidence="7" type="ORF">ACFFGN_05650</name>
</gene>
<evidence type="ECO:0000256" key="1">
    <source>
        <dbReference type="ARBA" id="ARBA00004167"/>
    </source>
</evidence>
<name>A0ABV6QH58_9ACTN</name>
<keyword evidence="8" id="KW-1185">Reference proteome</keyword>
<dbReference type="InterPro" id="IPR007343">
    <property type="entry name" value="Uncharacterised_pept_Zn_put"/>
</dbReference>
<protein>
    <submittedName>
        <fullName evidence="7">Neutral zinc metallopeptidase</fullName>
    </submittedName>
</protein>
<keyword evidence="3" id="KW-1133">Transmembrane helix</keyword>
<evidence type="ECO:0000313" key="8">
    <source>
        <dbReference type="Proteomes" id="UP001589890"/>
    </source>
</evidence>
<dbReference type="Proteomes" id="UP001589890">
    <property type="component" value="Unassembled WGS sequence"/>
</dbReference>
<evidence type="ECO:0000256" key="3">
    <source>
        <dbReference type="ARBA" id="ARBA00022989"/>
    </source>
</evidence>
<feature type="region of interest" description="Disordered" evidence="5">
    <location>
        <begin position="44"/>
        <end position="71"/>
    </location>
</feature>
<dbReference type="EMBL" id="JBHLTC010000006">
    <property type="protein sequence ID" value="MFC0623538.1"/>
    <property type="molecule type" value="Genomic_DNA"/>
</dbReference>